<gene>
    <name evidence="2" type="ORF">Fcan01_06962</name>
</gene>
<feature type="compositionally biased region" description="Polar residues" evidence="1">
    <location>
        <begin position="59"/>
        <end position="69"/>
    </location>
</feature>
<dbReference type="EMBL" id="LNIX01000003">
    <property type="protein sequence ID" value="OXA57973.1"/>
    <property type="molecule type" value="Genomic_DNA"/>
</dbReference>
<organism evidence="2 3">
    <name type="scientific">Folsomia candida</name>
    <name type="common">Springtail</name>
    <dbReference type="NCBI Taxonomy" id="158441"/>
    <lineage>
        <taxon>Eukaryota</taxon>
        <taxon>Metazoa</taxon>
        <taxon>Ecdysozoa</taxon>
        <taxon>Arthropoda</taxon>
        <taxon>Hexapoda</taxon>
        <taxon>Collembola</taxon>
        <taxon>Entomobryomorpha</taxon>
        <taxon>Isotomoidea</taxon>
        <taxon>Isotomidae</taxon>
        <taxon>Proisotominae</taxon>
        <taxon>Folsomia</taxon>
    </lineage>
</organism>
<accession>A0A226EJU0</accession>
<protein>
    <submittedName>
        <fullName evidence="2">NAD(P)H-hydrate epimerase</fullName>
    </submittedName>
</protein>
<dbReference type="Gene3D" id="3.40.50.10260">
    <property type="entry name" value="YjeF N-terminal domain"/>
    <property type="match status" value="1"/>
</dbReference>
<name>A0A226EJU0_FOLCA</name>
<proteinExistence type="predicted"/>
<evidence type="ECO:0000313" key="2">
    <source>
        <dbReference type="EMBL" id="OXA57973.1"/>
    </source>
</evidence>
<reference evidence="2 3" key="1">
    <citation type="submission" date="2015-12" db="EMBL/GenBank/DDBJ databases">
        <title>The genome of Folsomia candida.</title>
        <authorList>
            <person name="Faddeeva A."/>
            <person name="Derks M.F."/>
            <person name="Anvar Y."/>
            <person name="Smit S."/>
            <person name="Van Straalen N."/>
            <person name="Roelofs D."/>
        </authorList>
    </citation>
    <scope>NUCLEOTIDE SEQUENCE [LARGE SCALE GENOMIC DNA]</scope>
    <source>
        <strain evidence="2 3">VU population</strain>
        <tissue evidence="2">Whole body</tissue>
    </source>
</reference>
<dbReference type="AlphaFoldDB" id="A0A226EJU0"/>
<dbReference type="SUPFAM" id="SSF64153">
    <property type="entry name" value="YjeF N-terminal domain-like"/>
    <property type="match status" value="1"/>
</dbReference>
<dbReference type="Proteomes" id="UP000198287">
    <property type="component" value="Unassembled WGS sequence"/>
</dbReference>
<feature type="compositionally biased region" description="Basic and acidic residues" evidence="1">
    <location>
        <begin position="11"/>
        <end position="20"/>
    </location>
</feature>
<comment type="caution">
    <text evidence="2">The sequence shown here is derived from an EMBL/GenBank/DDBJ whole genome shotgun (WGS) entry which is preliminary data.</text>
</comment>
<evidence type="ECO:0000256" key="1">
    <source>
        <dbReference type="SAM" id="MobiDB-lite"/>
    </source>
</evidence>
<dbReference type="InterPro" id="IPR036652">
    <property type="entry name" value="YjeF_N_dom_sf"/>
</dbReference>
<evidence type="ECO:0000313" key="3">
    <source>
        <dbReference type="Proteomes" id="UP000198287"/>
    </source>
</evidence>
<feature type="compositionally biased region" description="Polar residues" evidence="1">
    <location>
        <begin position="21"/>
        <end position="47"/>
    </location>
</feature>
<keyword evidence="3" id="KW-1185">Reference proteome</keyword>
<sequence>MESPLAVHSPQGDDDKKSSAEETTSLVTGLTEMQIQENSMESPSDLVSSPEVPCEMNKTFGNQDSPNTPSSSESRRSSEKQFWSKYYEIDENTKQEFWLRKSTPPAKVEIYPVGDPRNKGLQTVWKATHRECNYFDVQRFIIKTVPSQNVISTKDRNFQDATHPNVVYSGKFVQDCLPRKDCFELLYPLLPDKKMTYLENLVSKYGPTVWTRVTETFGHSLAKIVMNVQIRRRGKLRVLILAGSNFQGSSCVVAARYLASFGVEVYICFIPTPGLEDTFPGSTSQDLHYEDIRIVLDLKGIKDEKFHISIFGVDDHRSPTTTLHVYREIIMGSEVIFVEPPMIPQSYFNLINGICYKRVGASIIVNAIRPSPCTLDENSMIFVVNIPTSNEYPIFGNGDYYLIKPMDRMKIHPRKPITLNDRKSR</sequence>
<feature type="region of interest" description="Disordered" evidence="1">
    <location>
        <begin position="1"/>
        <end position="77"/>
    </location>
</feature>